<dbReference type="AlphaFoldDB" id="A0A562NRE3"/>
<dbReference type="Pfam" id="PF11000">
    <property type="entry name" value="DUF2840"/>
    <property type="match status" value="1"/>
</dbReference>
<evidence type="ECO:0000313" key="2">
    <source>
        <dbReference type="Proteomes" id="UP000317122"/>
    </source>
</evidence>
<dbReference type="RefSeq" id="WP_167522691.1">
    <property type="nucleotide sequence ID" value="NZ_BSPF01000111.1"/>
</dbReference>
<gene>
    <name evidence="1" type="ORF">IQ26_03416</name>
</gene>
<proteinExistence type="predicted"/>
<comment type="caution">
    <text evidence="1">The sequence shown here is derived from an EMBL/GenBank/DDBJ whole genome shotgun (WGS) entry which is preliminary data.</text>
</comment>
<dbReference type="InterPro" id="IPR021263">
    <property type="entry name" value="DUF2840"/>
</dbReference>
<keyword evidence="2" id="KW-1185">Reference proteome</keyword>
<accession>A0A562NRE3</accession>
<dbReference type="EMBL" id="VLKT01000020">
    <property type="protein sequence ID" value="TWI34758.1"/>
    <property type="molecule type" value="Genomic_DNA"/>
</dbReference>
<evidence type="ECO:0000313" key="1">
    <source>
        <dbReference type="EMBL" id="TWI34758.1"/>
    </source>
</evidence>
<organism evidence="1 2">
    <name type="scientific">Mesorhizobium tianshanense</name>
    <dbReference type="NCBI Taxonomy" id="39844"/>
    <lineage>
        <taxon>Bacteria</taxon>
        <taxon>Pseudomonadati</taxon>
        <taxon>Pseudomonadota</taxon>
        <taxon>Alphaproteobacteria</taxon>
        <taxon>Hyphomicrobiales</taxon>
        <taxon>Phyllobacteriaceae</taxon>
        <taxon>Mesorhizobium</taxon>
    </lineage>
</organism>
<name>A0A562NRE3_9HYPH</name>
<reference evidence="1 2" key="1">
    <citation type="journal article" date="2015" name="Stand. Genomic Sci.">
        <title>Genomic Encyclopedia of Bacterial and Archaeal Type Strains, Phase III: the genomes of soil and plant-associated and newly described type strains.</title>
        <authorList>
            <person name="Whitman W.B."/>
            <person name="Woyke T."/>
            <person name="Klenk H.P."/>
            <person name="Zhou Y."/>
            <person name="Lilburn T.G."/>
            <person name="Beck B.J."/>
            <person name="De Vos P."/>
            <person name="Vandamme P."/>
            <person name="Eisen J.A."/>
            <person name="Garrity G."/>
            <person name="Hugenholtz P."/>
            <person name="Kyrpides N.C."/>
        </authorList>
    </citation>
    <scope>NUCLEOTIDE SEQUENCE [LARGE SCALE GENOMIC DNA]</scope>
    <source>
        <strain evidence="1 2">CGMCC 1.2546</strain>
    </source>
</reference>
<dbReference type="Proteomes" id="UP000317122">
    <property type="component" value="Unassembled WGS sequence"/>
</dbReference>
<protein>
    <submittedName>
        <fullName evidence="1">Uncharacterized protein DUF2840</fullName>
    </submittedName>
</protein>
<sequence length="117" mass="13449">MSWPYFPLATSLRVAPIDLRMREVSISTEATIELNILRERCLAVAHVQACAIILLAAGRWPNIAKVMKSIGAIDIDPADVSPEHWRHSHSRLAAREAPRSYTRQRHDAWLMRRRTWP</sequence>